<reference evidence="3 4" key="1">
    <citation type="submission" date="2017-02" db="EMBL/GenBank/DDBJ databases">
        <authorList>
            <person name="Peterson S.W."/>
        </authorList>
    </citation>
    <scope>NUCLEOTIDE SEQUENCE [LARGE SCALE GENOMIC DNA]</scope>
    <source>
        <strain evidence="3 4">DSM 22335</strain>
    </source>
</reference>
<keyword evidence="1" id="KW-0597">Phosphoprotein</keyword>
<dbReference type="STRING" id="413434.SAMN04488132_101609"/>
<dbReference type="EMBL" id="FUWH01000001">
    <property type="protein sequence ID" value="SJZ40048.1"/>
    <property type="molecule type" value="Genomic_DNA"/>
</dbReference>
<evidence type="ECO:0000256" key="1">
    <source>
        <dbReference type="PROSITE-ProRule" id="PRU00169"/>
    </source>
</evidence>
<dbReference type="SMART" id="SM00448">
    <property type="entry name" value="REC"/>
    <property type="match status" value="1"/>
</dbReference>
<dbReference type="PANTHER" id="PTHR44520:SF2">
    <property type="entry name" value="RESPONSE REGULATOR RCP1"/>
    <property type="match status" value="1"/>
</dbReference>
<dbReference type="PANTHER" id="PTHR44520">
    <property type="entry name" value="RESPONSE REGULATOR RCP1-RELATED"/>
    <property type="match status" value="1"/>
</dbReference>
<protein>
    <submittedName>
        <fullName evidence="3">Response regulator receiver domain-containing protein</fullName>
    </submittedName>
</protein>
<feature type="domain" description="Response regulatory" evidence="2">
    <location>
        <begin position="7"/>
        <end position="128"/>
    </location>
</feature>
<organism evidence="3 4">
    <name type="scientific">Sediminibacterium ginsengisoli</name>
    <dbReference type="NCBI Taxonomy" id="413434"/>
    <lineage>
        <taxon>Bacteria</taxon>
        <taxon>Pseudomonadati</taxon>
        <taxon>Bacteroidota</taxon>
        <taxon>Chitinophagia</taxon>
        <taxon>Chitinophagales</taxon>
        <taxon>Chitinophagaceae</taxon>
        <taxon>Sediminibacterium</taxon>
    </lineage>
</organism>
<dbReference type="OrthoDB" id="7631574at2"/>
<proteinExistence type="predicted"/>
<dbReference type="GO" id="GO:0000160">
    <property type="term" value="P:phosphorelay signal transduction system"/>
    <property type="evidence" value="ECO:0007669"/>
    <property type="project" value="InterPro"/>
</dbReference>
<dbReference type="Pfam" id="PF00072">
    <property type="entry name" value="Response_reg"/>
    <property type="match status" value="1"/>
</dbReference>
<dbReference type="SUPFAM" id="SSF52172">
    <property type="entry name" value="CheY-like"/>
    <property type="match status" value="1"/>
</dbReference>
<dbReference type="AlphaFoldDB" id="A0A1T4KC70"/>
<evidence type="ECO:0000313" key="4">
    <source>
        <dbReference type="Proteomes" id="UP000190888"/>
    </source>
</evidence>
<evidence type="ECO:0000313" key="3">
    <source>
        <dbReference type="EMBL" id="SJZ40048.1"/>
    </source>
</evidence>
<name>A0A1T4KC70_9BACT</name>
<dbReference type="RefSeq" id="WP_078829938.1">
    <property type="nucleotide sequence ID" value="NZ_FUWH01000001.1"/>
</dbReference>
<gene>
    <name evidence="3" type="ORF">SAMN04488132_101609</name>
</gene>
<keyword evidence="4" id="KW-1185">Reference proteome</keyword>
<dbReference type="InterPro" id="IPR001789">
    <property type="entry name" value="Sig_transdc_resp-reg_receiver"/>
</dbReference>
<dbReference type="CDD" id="cd17557">
    <property type="entry name" value="REC_Rcp-like"/>
    <property type="match status" value="1"/>
</dbReference>
<dbReference type="InterPro" id="IPR011006">
    <property type="entry name" value="CheY-like_superfamily"/>
</dbReference>
<dbReference type="Gene3D" id="3.40.50.2300">
    <property type="match status" value="1"/>
</dbReference>
<dbReference type="Proteomes" id="UP000190888">
    <property type="component" value="Unassembled WGS sequence"/>
</dbReference>
<sequence length="148" mass="16869">MTKAIHSILLADDDEDDRLIFLEALQDVAGGLQLTTVSGGEQLMELLQQEPPFRPDLLFLDLNMPCKNGYECLQEIKNSDDLKKIPVIIFSTSLQPKSIEHVYQHGAALYIVKPVSFSDLRHMLEKVLAMDWQQMSEQLPLDQFIIKN</sequence>
<accession>A0A1T4KC70</accession>
<dbReference type="PROSITE" id="PS50110">
    <property type="entry name" value="RESPONSE_REGULATORY"/>
    <property type="match status" value="1"/>
</dbReference>
<dbReference type="InterPro" id="IPR052893">
    <property type="entry name" value="TCS_response_regulator"/>
</dbReference>
<evidence type="ECO:0000259" key="2">
    <source>
        <dbReference type="PROSITE" id="PS50110"/>
    </source>
</evidence>
<feature type="modified residue" description="4-aspartylphosphate" evidence="1">
    <location>
        <position position="61"/>
    </location>
</feature>